<dbReference type="GO" id="GO:0006355">
    <property type="term" value="P:regulation of DNA-templated transcription"/>
    <property type="evidence" value="ECO:0007669"/>
    <property type="project" value="InterPro"/>
</dbReference>
<dbReference type="InterPro" id="IPR025943">
    <property type="entry name" value="Sigma_54_int_dom_ATP-bd_2"/>
</dbReference>
<dbReference type="GO" id="GO:0043565">
    <property type="term" value="F:sequence-specific DNA binding"/>
    <property type="evidence" value="ECO:0007669"/>
    <property type="project" value="InterPro"/>
</dbReference>
<feature type="domain" description="Sigma-54 factor interaction" evidence="7">
    <location>
        <begin position="147"/>
        <end position="376"/>
    </location>
</feature>
<dbReference type="PROSITE" id="PS00688">
    <property type="entry name" value="SIGMA54_INTERACT_3"/>
    <property type="match status" value="1"/>
</dbReference>
<dbReference type="EMBL" id="FNRM01000005">
    <property type="protein sequence ID" value="SEA71814.1"/>
    <property type="molecule type" value="Genomic_DNA"/>
</dbReference>
<accession>A0A1H4DGE9</accession>
<keyword evidence="6" id="KW-0597">Phosphoprotein</keyword>
<dbReference type="InterPro" id="IPR027417">
    <property type="entry name" value="P-loop_NTPase"/>
</dbReference>
<dbReference type="Pfam" id="PF25601">
    <property type="entry name" value="AAA_lid_14"/>
    <property type="match status" value="1"/>
</dbReference>
<sequence>MICSPSQLAIVEDDPALLELLQEELTGQGYQVTAFAQAEDLLAVLAEQPFALVISDIRLPGISGLELLSRIKQLSNPPALLLITAFGTVRQAVAALKQGADDFLTKPLDLDHLTLSVQRLLAHQALQREVQQLRQQQLESPPGITGMIGKSRTMRRLYQQIAQVAPAQGAVLIQGESGSGKELVAQAIHQQSTRSEQPFIAVNCAGIPAELMESEFFGHAAGAFTGARNARPGLFKEADGGTLLLDEIAEMPLLLQAKLLRVLQEGKIRPVGSDQEYSIDVRILAATHQDLEQKVEAGSFRADLFYRLETFSLQVPPLRERADDLELLANVFLQKLKQQQPKNVQGISPEALDCLYRYPFPGNVRELQNAIERAFTFADSADIQPADLPGRICNYQPETDQPLQSHTSWPSLQQLQRNYVQQVLQHTAGNKQKAAQLLGITRRTLYRWLEPAEQSSVNQETSDHAKD</sequence>
<dbReference type="PANTHER" id="PTHR32071">
    <property type="entry name" value="TRANSCRIPTIONAL REGULATORY PROTEIN"/>
    <property type="match status" value="1"/>
</dbReference>
<dbReference type="InterPro" id="IPR025944">
    <property type="entry name" value="Sigma_54_int_dom_CS"/>
</dbReference>
<dbReference type="Pfam" id="PF00158">
    <property type="entry name" value="Sigma54_activat"/>
    <property type="match status" value="1"/>
</dbReference>
<keyword evidence="2" id="KW-0067">ATP-binding</keyword>
<dbReference type="OrthoDB" id="9804019at2"/>
<dbReference type="Gene3D" id="1.10.10.60">
    <property type="entry name" value="Homeodomain-like"/>
    <property type="match status" value="1"/>
</dbReference>
<dbReference type="Pfam" id="PF02954">
    <property type="entry name" value="HTH_8"/>
    <property type="match status" value="1"/>
</dbReference>
<dbReference type="SMART" id="SM00448">
    <property type="entry name" value="REC"/>
    <property type="match status" value="1"/>
</dbReference>
<evidence type="ECO:0000313" key="9">
    <source>
        <dbReference type="EMBL" id="SEA71814.1"/>
    </source>
</evidence>
<keyword evidence="5" id="KW-0804">Transcription</keyword>
<evidence type="ECO:0000259" key="7">
    <source>
        <dbReference type="PROSITE" id="PS50045"/>
    </source>
</evidence>
<evidence type="ECO:0000256" key="6">
    <source>
        <dbReference type="PROSITE-ProRule" id="PRU00169"/>
    </source>
</evidence>
<dbReference type="SUPFAM" id="SSF52540">
    <property type="entry name" value="P-loop containing nucleoside triphosphate hydrolases"/>
    <property type="match status" value="1"/>
</dbReference>
<feature type="domain" description="Response regulatory" evidence="8">
    <location>
        <begin position="7"/>
        <end position="121"/>
    </location>
</feature>
<dbReference type="SMART" id="SM00382">
    <property type="entry name" value="AAA"/>
    <property type="match status" value="1"/>
</dbReference>
<dbReference type="InterPro" id="IPR002078">
    <property type="entry name" value="Sigma_54_int"/>
</dbReference>
<dbReference type="InterPro" id="IPR002197">
    <property type="entry name" value="HTH_Fis"/>
</dbReference>
<dbReference type="InterPro" id="IPR058031">
    <property type="entry name" value="AAA_lid_NorR"/>
</dbReference>
<gene>
    <name evidence="9" type="ORF">SAMN04488051_105241</name>
</gene>
<dbReference type="Gene3D" id="1.10.8.60">
    <property type="match status" value="1"/>
</dbReference>
<proteinExistence type="predicted"/>
<dbReference type="InterPro" id="IPR011006">
    <property type="entry name" value="CheY-like_superfamily"/>
</dbReference>
<keyword evidence="3" id="KW-0805">Transcription regulation</keyword>
<evidence type="ECO:0000313" key="10">
    <source>
        <dbReference type="Proteomes" id="UP000198773"/>
    </source>
</evidence>
<keyword evidence="10" id="KW-1185">Reference proteome</keyword>
<dbReference type="GO" id="GO:0000160">
    <property type="term" value="P:phosphorelay signal transduction system"/>
    <property type="evidence" value="ECO:0007669"/>
    <property type="project" value="InterPro"/>
</dbReference>
<dbReference type="AlphaFoldDB" id="A0A1H4DGE9"/>
<evidence type="ECO:0000256" key="1">
    <source>
        <dbReference type="ARBA" id="ARBA00022741"/>
    </source>
</evidence>
<dbReference type="PROSITE" id="PS50045">
    <property type="entry name" value="SIGMA54_INTERACT_4"/>
    <property type="match status" value="1"/>
</dbReference>
<evidence type="ECO:0000256" key="3">
    <source>
        <dbReference type="ARBA" id="ARBA00023015"/>
    </source>
</evidence>
<dbReference type="SUPFAM" id="SSF46689">
    <property type="entry name" value="Homeodomain-like"/>
    <property type="match status" value="1"/>
</dbReference>
<keyword evidence="1" id="KW-0547">Nucleotide-binding</keyword>
<evidence type="ECO:0000256" key="2">
    <source>
        <dbReference type="ARBA" id="ARBA00022840"/>
    </source>
</evidence>
<dbReference type="RefSeq" id="WP_091343064.1">
    <property type="nucleotide sequence ID" value="NZ_FNRM01000005.1"/>
</dbReference>
<dbReference type="Pfam" id="PF00072">
    <property type="entry name" value="Response_reg"/>
    <property type="match status" value="1"/>
</dbReference>
<reference evidence="9 10" key="1">
    <citation type="submission" date="2016-10" db="EMBL/GenBank/DDBJ databases">
        <authorList>
            <person name="de Groot N.N."/>
        </authorList>
    </citation>
    <scope>NUCLEOTIDE SEQUENCE [LARGE SCALE GENOMIC DNA]</scope>
    <source>
        <strain evidence="9 10">CGMCC 1.3430</strain>
    </source>
</reference>
<dbReference type="InterPro" id="IPR025662">
    <property type="entry name" value="Sigma_54_int_dom_ATP-bd_1"/>
</dbReference>
<name>A0A1H4DGE9_ALKAM</name>
<evidence type="ECO:0000256" key="4">
    <source>
        <dbReference type="ARBA" id="ARBA00023125"/>
    </source>
</evidence>
<feature type="modified residue" description="4-aspartylphosphate" evidence="6">
    <location>
        <position position="56"/>
    </location>
</feature>
<organism evidence="9 10">
    <name type="scientific">Alkalimonas amylolytica</name>
    <dbReference type="NCBI Taxonomy" id="152573"/>
    <lineage>
        <taxon>Bacteria</taxon>
        <taxon>Pseudomonadati</taxon>
        <taxon>Pseudomonadota</taxon>
        <taxon>Gammaproteobacteria</taxon>
        <taxon>Alkalimonas</taxon>
    </lineage>
</organism>
<dbReference type="PRINTS" id="PR01590">
    <property type="entry name" value="HTHFIS"/>
</dbReference>
<dbReference type="SUPFAM" id="SSF52172">
    <property type="entry name" value="CheY-like"/>
    <property type="match status" value="1"/>
</dbReference>
<protein>
    <submittedName>
        <fullName evidence="9">DNA-binding transcriptional response regulator, NtrC family, contains REC, AAA-type ATPase, and a Fis-type DNA-binding domains</fullName>
    </submittedName>
</protein>
<dbReference type="Proteomes" id="UP000198773">
    <property type="component" value="Unassembled WGS sequence"/>
</dbReference>
<dbReference type="Gene3D" id="3.40.50.2300">
    <property type="match status" value="1"/>
</dbReference>
<dbReference type="CDD" id="cd00009">
    <property type="entry name" value="AAA"/>
    <property type="match status" value="1"/>
</dbReference>
<dbReference type="InterPro" id="IPR001789">
    <property type="entry name" value="Sig_transdc_resp-reg_receiver"/>
</dbReference>
<evidence type="ECO:0000259" key="8">
    <source>
        <dbReference type="PROSITE" id="PS50110"/>
    </source>
</evidence>
<dbReference type="InterPro" id="IPR003593">
    <property type="entry name" value="AAA+_ATPase"/>
</dbReference>
<dbReference type="Gene3D" id="3.40.50.300">
    <property type="entry name" value="P-loop containing nucleotide triphosphate hydrolases"/>
    <property type="match status" value="1"/>
</dbReference>
<dbReference type="PROSITE" id="PS00676">
    <property type="entry name" value="SIGMA54_INTERACT_2"/>
    <property type="match status" value="1"/>
</dbReference>
<dbReference type="GO" id="GO:0005524">
    <property type="term" value="F:ATP binding"/>
    <property type="evidence" value="ECO:0007669"/>
    <property type="project" value="UniProtKB-KW"/>
</dbReference>
<dbReference type="PROSITE" id="PS50110">
    <property type="entry name" value="RESPONSE_REGULATORY"/>
    <property type="match status" value="1"/>
</dbReference>
<dbReference type="STRING" id="152573.SAMN04488051_105241"/>
<keyword evidence="4 9" id="KW-0238">DNA-binding</keyword>
<evidence type="ECO:0000256" key="5">
    <source>
        <dbReference type="ARBA" id="ARBA00023163"/>
    </source>
</evidence>
<dbReference type="InterPro" id="IPR009057">
    <property type="entry name" value="Homeodomain-like_sf"/>
</dbReference>
<dbReference type="PROSITE" id="PS00675">
    <property type="entry name" value="SIGMA54_INTERACT_1"/>
    <property type="match status" value="1"/>
</dbReference>
<dbReference type="FunFam" id="3.40.50.300:FF:000006">
    <property type="entry name" value="DNA-binding transcriptional regulator NtrC"/>
    <property type="match status" value="1"/>
</dbReference>